<dbReference type="InterPro" id="IPR000515">
    <property type="entry name" value="MetI-like"/>
</dbReference>
<feature type="transmembrane region" description="Helical" evidence="7">
    <location>
        <begin position="196"/>
        <end position="220"/>
    </location>
</feature>
<proteinExistence type="inferred from homology"/>
<dbReference type="InterPro" id="IPR035906">
    <property type="entry name" value="MetI-like_sf"/>
</dbReference>
<dbReference type="Proteomes" id="UP001139534">
    <property type="component" value="Unassembled WGS sequence"/>
</dbReference>
<evidence type="ECO:0000256" key="2">
    <source>
        <dbReference type="ARBA" id="ARBA00022448"/>
    </source>
</evidence>
<protein>
    <submittedName>
        <fullName evidence="9">Carbohydrate ABC transporter permease</fullName>
    </submittedName>
</protein>
<evidence type="ECO:0000256" key="7">
    <source>
        <dbReference type="RuleBase" id="RU363032"/>
    </source>
</evidence>
<feature type="transmembrane region" description="Helical" evidence="7">
    <location>
        <begin position="273"/>
        <end position="293"/>
    </location>
</feature>
<organism evidence="9 10">
    <name type="scientific">Paenibacillus mellifer</name>
    <dbReference type="NCBI Taxonomy" id="2937794"/>
    <lineage>
        <taxon>Bacteria</taxon>
        <taxon>Bacillati</taxon>
        <taxon>Bacillota</taxon>
        <taxon>Bacilli</taxon>
        <taxon>Bacillales</taxon>
        <taxon>Paenibacillaceae</taxon>
        <taxon>Paenibacillus</taxon>
    </lineage>
</organism>
<dbReference type="GO" id="GO:0005886">
    <property type="term" value="C:plasma membrane"/>
    <property type="evidence" value="ECO:0007669"/>
    <property type="project" value="UniProtKB-SubCell"/>
</dbReference>
<dbReference type="CDD" id="cd06261">
    <property type="entry name" value="TM_PBP2"/>
    <property type="match status" value="1"/>
</dbReference>
<sequence>MEMDTANPVASAAAQPINNRSSDKVMEVLLYVFAAMFLIVLMYPLYFIVIASFSDPSAVANGQVWFVPKGFTLDGYKELFKHENIWIGYRNTILYTVAGTAIGLVVNVSAAYALSRKDLVGRKFLSLFFIFTMFFSGGLIPTFLTIRDFHLYDTFLVMVLPFSVIVYDIIVARTFFQSSIPEDLWEAAQIDGCGNLRYFAQIVLPLSKAIIAVLGLWIAVGYWNSYFNALIYLKNPDLHPLQLVLRNILITNQMQSGMGTGEAAQIALRLANLMRYSVIIIATVPIMCVYPFLQKYFNQGVMIGAVKS</sequence>
<keyword evidence="4 7" id="KW-0812">Transmembrane</keyword>
<accession>A0A9X1XZ17</accession>
<feature type="domain" description="ABC transmembrane type-1" evidence="8">
    <location>
        <begin position="89"/>
        <end position="279"/>
    </location>
</feature>
<dbReference type="AlphaFoldDB" id="A0A9X1XZ17"/>
<evidence type="ECO:0000313" key="9">
    <source>
        <dbReference type="EMBL" id="MCK8487558.1"/>
    </source>
</evidence>
<keyword evidence="5 7" id="KW-1133">Transmembrane helix</keyword>
<evidence type="ECO:0000256" key="5">
    <source>
        <dbReference type="ARBA" id="ARBA00022989"/>
    </source>
</evidence>
<evidence type="ECO:0000256" key="6">
    <source>
        <dbReference type="ARBA" id="ARBA00023136"/>
    </source>
</evidence>
<comment type="subcellular location">
    <subcellularLocation>
        <location evidence="1 7">Cell membrane</location>
        <topology evidence="1 7">Multi-pass membrane protein</topology>
    </subcellularLocation>
</comment>
<feature type="transmembrane region" description="Helical" evidence="7">
    <location>
        <begin position="93"/>
        <end position="112"/>
    </location>
</feature>
<evidence type="ECO:0000313" key="10">
    <source>
        <dbReference type="Proteomes" id="UP001139534"/>
    </source>
</evidence>
<dbReference type="PANTHER" id="PTHR43744">
    <property type="entry name" value="ABC TRANSPORTER PERMEASE PROTEIN MG189-RELATED-RELATED"/>
    <property type="match status" value="1"/>
</dbReference>
<keyword evidence="10" id="KW-1185">Reference proteome</keyword>
<dbReference type="SUPFAM" id="SSF161098">
    <property type="entry name" value="MetI-like"/>
    <property type="match status" value="1"/>
</dbReference>
<gene>
    <name evidence="9" type="ORF">M0651_10275</name>
</gene>
<evidence type="ECO:0000256" key="4">
    <source>
        <dbReference type="ARBA" id="ARBA00022692"/>
    </source>
</evidence>
<evidence type="ECO:0000256" key="3">
    <source>
        <dbReference type="ARBA" id="ARBA00022475"/>
    </source>
</evidence>
<dbReference type="Pfam" id="PF00528">
    <property type="entry name" value="BPD_transp_1"/>
    <property type="match status" value="1"/>
</dbReference>
<keyword evidence="6 7" id="KW-0472">Membrane</keyword>
<dbReference type="PANTHER" id="PTHR43744:SF9">
    <property type="entry name" value="POLYGALACTURONAN_RHAMNOGALACTURONAN TRANSPORT SYSTEM PERMEASE PROTEIN YTCP"/>
    <property type="match status" value="1"/>
</dbReference>
<feature type="transmembrane region" description="Helical" evidence="7">
    <location>
        <begin position="28"/>
        <end position="53"/>
    </location>
</feature>
<comment type="similarity">
    <text evidence="7">Belongs to the binding-protein-dependent transport system permease family.</text>
</comment>
<dbReference type="PROSITE" id="PS50928">
    <property type="entry name" value="ABC_TM1"/>
    <property type="match status" value="1"/>
</dbReference>
<dbReference type="EMBL" id="JALPRK010000007">
    <property type="protein sequence ID" value="MCK8487558.1"/>
    <property type="molecule type" value="Genomic_DNA"/>
</dbReference>
<name>A0A9X1XZ17_9BACL</name>
<dbReference type="Gene3D" id="1.10.3720.10">
    <property type="entry name" value="MetI-like"/>
    <property type="match status" value="1"/>
</dbReference>
<feature type="transmembrane region" description="Helical" evidence="7">
    <location>
        <begin position="124"/>
        <end position="143"/>
    </location>
</feature>
<keyword evidence="2 7" id="KW-0813">Transport</keyword>
<comment type="caution">
    <text evidence="9">The sequence shown here is derived from an EMBL/GenBank/DDBJ whole genome shotgun (WGS) entry which is preliminary data.</text>
</comment>
<evidence type="ECO:0000256" key="1">
    <source>
        <dbReference type="ARBA" id="ARBA00004651"/>
    </source>
</evidence>
<dbReference type="GO" id="GO:0055085">
    <property type="term" value="P:transmembrane transport"/>
    <property type="evidence" value="ECO:0007669"/>
    <property type="project" value="InterPro"/>
</dbReference>
<feature type="transmembrane region" description="Helical" evidence="7">
    <location>
        <begin position="155"/>
        <end position="176"/>
    </location>
</feature>
<keyword evidence="3" id="KW-1003">Cell membrane</keyword>
<reference evidence="9" key="1">
    <citation type="submission" date="2022-04" db="EMBL/GenBank/DDBJ databases">
        <authorList>
            <person name="Seo M.-J."/>
        </authorList>
    </citation>
    <scope>NUCLEOTIDE SEQUENCE</scope>
    <source>
        <strain evidence="9">MBLB2552</strain>
    </source>
</reference>
<evidence type="ECO:0000259" key="8">
    <source>
        <dbReference type="PROSITE" id="PS50928"/>
    </source>
</evidence>